<evidence type="ECO:0000313" key="8">
    <source>
        <dbReference type="Proteomes" id="UP000704712"/>
    </source>
</evidence>
<evidence type="ECO:0000256" key="1">
    <source>
        <dbReference type="ARBA" id="ARBA00022690"/>
    </source>
</evidence>
<dbReference type="PANTHER" id="PTHR10913:SF45">
    <property type="entry name" value="FOLLISTATIN, ISOFORM A-RELATED"/>
    <property type="match status" value="1"/>
</dbReference>
<gene>
    <name evidence="7" type="ORF">GN958_ATG07761</name>
</gene>
<evidence type="ECO:0000259" key="6">
    <source>
        <dbReference type="PROSITE" id="PS51465"/>
    </source>
</evidence>
<name>A0A8S9UUS5_PHYIN</name>
<comment type="caution">
    <text evidence="7">The sequence shown here is derived from an EMBL/GenBank/DDBJ whole genome shotgun (WGS) entry which is preliminary data.</text>
</comment>
<dbReference type="CDD" id="cd00104">
    <property type="entry name" value="KAZAL_FS"/>
    <property type="match status" value="1"/>
</dbReference>
<dbReference type="GO" id="GO:0005576">
    <property type="term" value="C:extracellular region"/>
    <property type="evidence" value="ECO:0007669"/>
    <property type="project" value="TreeGrafter"/>
</dbReference>
<dbReference type="InterPro" id="IPR050653">
    <property type="entry name" value="Prot_Inhib_GrowthFact_Antg"/>
</dbReference>
<feature type="signal peptide" evidence="5">
    <location>
        <begin position="1"/>
        <end position="19"/>
    </location>
</feature>
<evidence type="ECO:0000313" key="7">
    <source>
        <dbReference type="EMBL" id="KAF4143032.1"/>
    </source>
</evidence>
<proteinExistence type="predicted"/>
<dbReference type="AlphaFoldDB" id="A0A8S9UUS5"/>
<dbReference type="SMART" id="SM00280">
    <property type="entry name" value="KAZAL"/>
    <property type="match status" value="2"/>
</dbReference>
<sequence length="155" mass="16359">MKFALCLALIAVAVASSAAVDDKCSFGCPDVYEPVCGSNGETYSNSCYLRLESCQNNNEITEAGNRECASTPTSSTTPSPVTTSTHNARSAMNCPDACLDVYEPVLDENGNEYSNECYMKIEKCKGTDDDASKRSNSPSISALDAGRKLAVAAGN</sequence>
<feature type="region of interest" description="Disordered" evidence="4">
    <location>
        <begin position="65"/>
        <end position="88"/>
    </location>
</feature>
<dbReference type="Proteomes" id="UP000704712">
    <property type="component" value="Unassembled WGS sequence"/>
</dbReference>
<evidence type="ECO:0000256" key="3">
    <source>
        <dbReference type="ARBA" id="ARBA00023157"/>
    </source>
</evidence>
<organism evidence="7 8">
    <name type="scientific">Phytophthora infestans</name>
    <name type="common">Potato late blight agent</name>
    <name type="synonym">Botrytis infestans</name>
    <dbReference type="NCBI Taxonomy" id="4787"/>
    <lineage>
        <taxon>Eukaryota</taxon>
        <taxon>Sar</taxon>
        <taxon>Stramenopiles</taxon>
        <taxon>Oomycota</taxon>
        <taxon>Peronosporomycetes</taxon>
        <taxon>Peronosporales</taxon>
        <taxon>Peronosporaceae</taxon>
        <taxon>Phytophthora</taxon>
    </lineage>
</organism>
<evidence type="ECO:0000256" key="4">
    <source>
        <dbReference type="SAM" id="MobiDB-lite"/>
    </source>
</evidence>
<keyword evidence="3" id="KW-1015">Disulfide bond</keyword>
<dbReference type="PROSITE" id="PS51465">
    <property type="entry name" value="KAZAL_2"/>
    <property type="match status" value="1"/>
</dbReference>
<accession>A0A8S9UUS5</accession>
<dbReference type="PANTHER" id="PTHR10913">
    <property type="entry name" value="FOLLISTATIN-RELATED"/>
    <property type="match status" value="1"/>
</dbReference>
<dbReference type="EMBL" id="JAACNO010001096">
    <property type="protein sequence ID" value="KAF4143032.1"/>
    <property type="molecule type" value="Genomic_DNA"/>
</dbReference>
<feature type="compositionally biased region" description="Low complexity" evidence="4">
    <location>
        <begin position="70"/>
        <end position="85"/>
    </location>
</feature>
<dbReference type="Pfam" id="PF07648">
    <property type="entry name" value="Kazal_2"/>
    <property type="match status" value="2"/>
</dbReference>
<keyword evidence="1" id="KW-0646">Protease inhibitor</keyword>
<dbReference type="InterPro" id="IPR036058">
    <property type="entry name" value="Kazal_dom_sf"/>
</dbReference>
<protein>
    <submittedName>
        <fullName evidence="7">Kazal-type serine protease inhibitor domain</fullName>
    </submittedName>
</protein>
<feature type="domain" description="Kazal-like" evidence="6">
    <location>
        <begin position="18"/>
        <end position="70"/>
    </location>
</feature>
<reference evidence="7" key="1">
    <citation type="submission" date="2020-03" db="EMBL/GenBank/DDBJ databases">
        <title>Hybrid Assembly of Korean Phytophthora infestans isolates.</title>
        <authorList>
            <person name="Prokchorchik M."/>
            <person name="Lee Y."/>
            <person name="Seo J."/>
            <person name="Cho J.-H."/>
            <person name="Park Y.-E."/>
            <person name="Jang D.-C."/>
            <person name="Im J.-S."/>
            <person name="Choi J.-G."/>
            <person name="Park H.-J."/>
            <person name="Lee G.-B."/>
            <person name="Lee Y.-G."/>
            <person name="Hong S.-Y."/>
            <person name="Cho K."/>
            <person name="Sohn K.H."/>
        </authorList>
    </citation>
    <scope>NUCLEOTIDE SEQUENCE</scope>
    <source>
        <strain evidence="7">KR_2_A2</strain>
    </source>
</reference>
<feature type="chain" id="PRO_5035770161" evidence="5">
    <location>
        <begin position="20"/>
        <end position="155"/>
    </location>
</feature>
<dbReference type="Gene3D" id="3.30.60.30">
    <property type="match status" value="2"/>
</dbReference>
<dbReference type="SUPFAM" id="SSF100895">
    <property type="entry name" value="Kazal-type serine protease inhibitors"/>
    <property type="match status" value="2"/>
</dbReference>
<keyword evidence="2" id="KW-0722">Serine protease inhibitor</keyword>
<evidence type="ECO:0000256" key="5">
    <source>
        <dbReference type="SAM" id="SignalP"/>
    </source>
</evidence>
<evidence type="ECO:0000256" key="2">
    <source>
        <dbReference type="ARBA" id="ARBA00022900"/>
    </source>
</evidence>
<dbReference type="InterPro" id="IPR002350">
    <property type="entry name" value="Kazal_dom"/>
</dbReference>
<keyword evidence="5" id="KW-0732">Signal</keyword>